<dbReference type="InterPro" id="IPR005754">
    <property type="entry name" value="Sortase"/>
</dbReference>
<dbReference type="InterPro" id="IPR042003">
    <property type="entry name" value="Sortase_E"/>
</dbReference>
<dbReference type="NCBIfam" id="NF033747">
    <property type="entry name" value="class_E_sortase"/>
    <property type="match status" value="1"/>
</dbReference>
<proteinExistence type="predicted"/>
<evidence type="ECO:0000256" key="1">
    <source>
        <dbReference type="ARBA" id="ARBA00022801"/>
    </source>
</evidence>
<dbReference type="SUPFAM" id="SSF63817">
    <property type="entry name" value="Sortase"/>
    <property type="match status" value="1"/>
</dbReference>
<dbReference type="Gene3D" id="2.40.260.10">
    <property type="entry name" value="Sortase"/>
    <property type="match status" value="1"/>
</dbReference>
<dbReference type="NCBIfam" id="TIGR01076">
    <property type="entry name" value="sortase_fam"/>
    <property type="match status" value="1"/>
</dbReference>
<evidence type="ECO:0000313" key="5">
    <source>
        <dbReference type="Proteomes" id="UP001501736"/>
    </source>
</evidence>
<dbReference type="InterPro" id="IPR053465">
    <property type="entry name" value="Sortase_Class_E"/>
</dbReference>
<feature type="transmembrane region" description="Helical" evidence="3">
    <location>
        <begin position="12"/>
        <end position="39"/>
    </location>
</feature>
<sequence>MADPARPRPSAAVRLVSVAGELLITVGVLGLLFLVWELWWTGLDADRDRDDAADQLFSNLEQLEPHAPGEGTGVTLGDSEGSEDSEGSGGGSDDGGGSGGGDSGGSGVPEPENMRRFIEDGQVMAMLYSPRLGSDWSAPVREGIGDSQLNTSGLGHYPSTQLPGEPGNFAMAGHRQTHGNVLWDQDALQSGDRIYVQSPDGYYTYAVRSTEIVDPGDSDVLAEAPGSPGEANEDTSWLTLTTCHPPYTTLQRMVTHAELVDHRSLDAGAPEAIADQVSELARADGSSPFASGDAEADREEGR</sequence>
<feature type="compositionally biased region" description="Gly residues" evidence="2">
    <location>
        <begin position="87"/>
        <end position="107"/>
    </location>
</feature>
<name>A0ABP6RBP1_9MICC</name>
<dbReference type="CDD" id="cd05830">
    <property type="entry name" value="Sortase_E"/>
    <property type="match status" value="1"/>
</dbReference>
<protein>
    <recommendedName>
        <fullName evidence="6">Class E sortase</fullName>
    </recommendedName>
</protein>
<evidence type="ECO:0000256" key="2">
    <source>
        <dbReference type="SAM" id="MobiDB-lite"/>
    </source>
</evidence>
<feature type="region of interest" description="Disordered" evidence="2">
    <location>
        <begin position="270"/>
        <end position="302"/>
    </location>
</feature>
<comment type="caution">
    <text evidence="4">The sequence shown here is derived from an EMBL/GenBank/DDBJ whole genome shotgun (WGS) entry which is preliminary data.</text>
</comment>
<dbReference type="InterPro" id="IPR023365">
    <property type="entry name" value="Sortase_dom-sf"/>
</dbReference>
<dbReference type="RefSeq" id="WP_344718445.1">
    <property type="nucleotide sequence ID" value="NZ_BAAAYG010000003.1"/>
</dbReference>
<organism evidence="4 5">
    <name type="scientific">Nesterenkonia halobia</name>
    <dbReference type="NCBI Taxonomy" id="37922"/>
    <lineage>
        <taxon>Bacteria</taxon>
        <taxon>Bacillati</taxon>
        <taxon>Actinomycetota</taxon>
        <taxon>Actinomycetes</taxon>
        <taxon>Micrococcales</taxon>
        <taxon>Micrococcaceae</taxon>
        <taxon>Nesterenkonia</taxon>
    </lineage>
</organism>
<feature type="region of interest" description="Disordered" evidence="2">
    <location>
        <begin position="61"/>
        <end position="113"/>
    </location>
</feature>
<dbReference type="Pfam" id="PF04203">
    <property type="entry name" value="Sortase"/>
    <property type="match status" value="1"/>
</dbReference>
<keyword evidence="3" id="KW-0472">Membrane</keyword>
<keyword evidence="5" id="KW-1185">Reference proteome</keyword>
<gene>
    <name evidence="4" type="ORF">GCM10020260_08090</name>
</gene>
<keyword evidence="1" id="KW-0378">Hydrolase</keyword>
<keyword evidence="3" id="KW-0812">Transmembrane</keyword>
<dbReference type="EMBL" id="BAAAYG010000003">
    <property type="protein sequence ID" value="GAA3281879.1"/>
    <property type="molecule type" value="Genomic_DNA"/>
</dbReference>
<dbReference type="Proteomes" id="UP001501736">
    <property type="component" value="Unassembled WGS sequence"/>
</dbReference>
<accession>A0ABP6RBP1</accession>
<reference evidence="5" key="1">
    <citation type="journal article" date="2019" name="Int. J. Syst. Evol. Microbiol.">
        <title>The Global Catalogue of Microorganisms (GCM) 10K type strain sequencing project: providing services to taxonomists for standard genome sequencing and annotation.</title>
        <authorList>
            <consortium name="The Broad Institute Genomics Platform"/>
            <consortium name="The Broad Institute Genome Sequencing Center for Infectious Disease"/>
            <person name="Wu L."/>
            <person name="Ma J."/>
        </authorList>
    </citation>
    <scope>NUCLEOTIDE SEQUENCE [LARGE SCALE GENOMIC DNA]</scope>
    <source>
        <strain evidence="5">JCM 11483</strain>
    </source>
</reference>
<evidence type="ECO:0000313" key="4">
    <source>
        <dbReference type="EMBL" id="GAA3281879.1"/>
    </source>
</evidence>
<evidence type="ECO:0008006" key="6">
    <source>
        <dbReference type="Google" id="ProtNLM"/>
    </source>
</evidence>
<keyword evidence="3" id="KW-1133">Transmembrane helix</keyword>
<evidence type="ECO:0000256" key="3">
    <source>
        <dbReference type="SAM" id="Phobius"/>
    </source>
</evidence>